<accession>H0EA35</accession>
<evidence type="ECO:0000313" key="1">
    <source>
        <dbReference type="EMBL" id="EHN09473.1"/>
    </source>
</evidence>
<dbReference type="AlphaFoldDB" id="H0EA35"/>
<reference evidence="1 2" key="1">
    <citation type="journal article" date="2013" name="Biodegradation">
        <title>Quantitative proteomic analysis of ibuprofen-degrading Patulibacter sp. strain I11.</title>
        <authorList>
            <person name="Almeida B."/>
            <person name="Kjeldal H."/>
            <person name="Lolas I."/>
            <person name="Knudsen A.D."/>
            <person name="Carvalho G."/>
            <person name="Nielsen K.L."/>
            <person name="Barreto Crespo M.T."/>
            <person name="Stensballe A."/>
            <person name="Nielsen J.L."/>
        </authorList>
    </citation>
    <scope>NUCLEOTIDE SEQUENCE [LARGE SCALE GENOMIC DNA]</scope>
    <source>
        <strain evidence="1 2">I11</strain>
    </source>
</reference>
<proteinExistence type="predicted"/>
<comment type="caution">
    <text evidence="1">The sequence shown here is derived from an EMBL/GenBank/DDBJ whole genome shotgun (WGS) entry which is preliminary data.</text>
</comment>
<dbReference type="EMBL" id="AGUD01000287">
    <property type="protein sequence ID" value="EHN09473.1"/>
    <property type="molecule type" value="Genomic_DNA"/>
</dbReference>
<dbReference type="RefSeq" id="WP_007578099.1">
    <property type="nucleotide sequence ID" value="NZ_AGUD01000287.1"/>
</dbReference>
<sequence>MESSLVGTAVRRAGAQVTAPVDADPSGAARDLLTQARDLAALALRSAAVEDVIAHAEALQHSCARLAEAPLPAVRRRRRDRLAGRIEALALAADDLAAVVLLRCDRPAGDPGVAIVPDVGALMARIADRHDQLVDALGPRELADPPAVRRAA</sequence>
<evidence type="ECO:0000313" key="2">
    <source>
        <dbReference type="Proteomes" id="UP000005143"/>
    </source>
</evidence>
<dbReference type="Proteomes" id="UP000005143">
    <property type="component" value="Unassembled WGS sequence"/>
</dbReference>
<keyword evidence="2" id="KW-1185">Reference proteome</keyword>
<organism evidence="1 2">
    <name type="scientific">Patulibacter medicamentivorans</name>
    <dbReference type="NCBI Taxonomy" id="1097667"/>
    <lineage>
        <taxon>Bacteria</taxon>
        <taxon>Bacillati</taxon>
        <taxon>Actinomycetota</taxon>
        <taxon>Thermoleophilia</taxon>
        <taxon>Solirubrobacterales</taxon>
        <taxon>Patulibacteraceae</taxon>
        <taxon>Patulibacter</taxon>
    </lineage>
</organism>
<protein>
    <submittedName>
        <fullName evidence="1">Uncharacterized protein</fullName>
    </submittedName>
</protein>
<gene>
    <name evidence="1" type="ORF">PAI11_37080</name>
</gene>
<name>H0EA35_9ACTN</name>